<comment type="subcellular location">
    <subcellularLocation>
        <location evidence="1">Nucleus</location>
    </subcellularLocation>
</comment>
<dbReference type="GO" id="GO:0017056">
    <property type="term" value="F:structural constituent of nuclear pore"/>
    <property type="evidence" value="ECO:0007669"/>
    <property type="project" value="TreeGrafter"/>
</dbReference>
<accession>A0AAV9IWC0</accession>
<dbReference type="PANTHER" id="PTHR13000:SF0">
    <property type="entry name" value="NUCLEOPORIN P54"/>
    <property type="match status" value="1"/>
</dbReference>
<dbReference type="InterPro" id="IPR025712">
    <property type="entry name" value="Nup54_alpha-helical_dom"/>
</dbReference>
<keyword evidence="7" id="KW-1185">Reference proteome</keyword>
<dbReference type="GO" id="GO:0006607">
    <property type="term" value="P:NLS-bearing protein import into nucleus"/>
    <property type="evidence" value="ECO:0007669"/>
    <property type="project" value="TreeGrafter"/>
</dbReference>
<keyword evidence="4" id="KW-0175">Coiled coil</keyword>
<evidence type="ECO:0000256" key="1">
    <source>
        <dbReference type="ARBA" id="ARBA00004123"/>
    </source>
</evidence>
<feature type="coiled-coil region" evidence="4">
    <location>
        <begin position="192"/>
        <end position="226"/>
    </location>
</feature>
<organism evidence="6 7">
    <name type="scientific">Cyanidium caldarium</name>
    <name type="common">Red alga</name>
    <dbReference type="NCBI Taxonomy" id="2771"/>
    <lineage>
        <taxon>Eukaryota</taxon>
        <taxon>Rhodophyta</taxon>
        <taxon>Bangiophyceae</taxon>
        <taxon>Cyanidiales</taxon>
        <taxon>Cyanidiaceae</taxon>
        <taxon>Cyanidium</taxon>
    </lineage>
</organism>
<dbReference type="GO" id="GO:0036228">
    <property type="term" value="P:protein localization to nuclear inner membrane"/>
    <property type="evidence" value="ECO:0007669"/>
    <property type="project" value="TreeGrafter"/>
</dbReference>
<dbReference type="GO" id="GO:0044613">
    <property type="term" value="C:nuclear pore central transport channel"/>
    <property type="evidence" value="ECO:0007669"/>
    <property type="project" value="TreeGrafter"/>
</dbReference>
<name>A0AAV9IWC0_CYACA</name>
<keyword evidence="3" id="KW-0539">Nucleus</keyword>
<feature type="coiled-coil region" evidence="4">
    <location>
        <begin position="107"/>
        <end position="137"/>
    </location>
</feature>
<reference evidence="6 7" key="1">
    <citation type="submission" date="2022-07" db="EMBL/GenBank/DDBJ databases">
        <title>Genome-wide signatures of adaptation to extreme environments.</title>
        <authorList>
            <person name="Cho C.H."/>
            <person name="Yoon H.S."/>
        </authorList>
    </citation>
    <scope>NUCLEOTIDE SEQUENCE [LARGE SCALE GENOMIC DNA]</scope>
    <source>
        <strain evidence="6 7">DBV 063 E5</strain>
    </source>
</reference>
<feature type="domain" description="Nucleoporin Nup54 alpha-helical" evidence="5">
    <location>
        <begin position="77"/>
        <end position="230"/>
    </location>
</feature>
<evidence type="ECO:0000256" key="2">
    <source>
        <dbReference type="ARBA" id="ARBA00022448"/>
    </source>
</evidence>
<dbReference type="EMBL" id="JANCYW010000007">
    <property type="protein sequence ID" value="KAK4536103.1"/>
    <property type="molecule type" value="Genomic_DNA"/>
</dbReference>
<evidence type="ECO:0000259" key="5">
    <source>
        <dbReference type="Pfam" id="PF13874"/>
    </source>
</evidence>
<evidence type="ECO:0000313" key="7">
    <source>
        <dbReference type="Proteomes" id="UP001301350"/>
    </source>
</evidence>
<keyword evidence="2" id="KW-0813">Transport</keyword>
<evidence type="ECO:0000256" key="4">
    <source>
        <dbReference type="SAM" id="Coils"/>
    </source>
</evidence>
<dbReference type="InterPro" id="IPR024864">
    <property type="entry name" value="Nup54/Nup57/Nup44"/>
</dbReference>
<dbReference type="AlphaFoldDB" id="A0AAV9IWC0"/>
<evidence type="ECO:0000313" key="6">
    <source>
        <dbReference type="EMBL" id="KAK4536103.1"/>
    </source>
</evidence>
<evidence type="ECO:0000256" key="3">
    <source>
        <dbReference type="ARBA" id="ARBA00023242"/>
    </source>
</evidence>
<dbReference type="GO" id="GO:0006999">
    <property type="term" value="P:nuclear pore organization"/>
    <property type="evidence" value="ECO:0007669"/>
    <property type="project" value="TreeGrafter"/>
</dbReference>
<comment type="caution">
    <text evidence="6">The sequence shown here is derived from an EMBL/GenBank/DDBJ whole genome shotgun (WGS) entry which is preliminary data.</text>
</comment>
<dbReference type="Proteomes" id="UP001301350">
    <property type="component" value="Unassembled WGS sequence"/>
</dbReference>
<sequence length="308" mass="34234">MAFRFGNLNTGPPTGWPTPAPNTGAWSGPLLPETLQNVLESLDESRPSYALVHYFYNYVGDSGAAAPPPPPPPPSPLLQALWQEAVQQNPDPQRLSVTRVAGFSALYERAQQQRERLRAYAAALSQVEQRLQRAQTLFEQRVAAKVDQVYRADAALQHKLLDVMGLLESTLSVVGTPARSASLATARHGVVVRQDAAEAAHLRQRLEALRKRMDAARDSNMKERCERSWRQARYQHQRARHPHGRTPSAESAPIPVADTASALRDALEYQRQGIETLMRMMQNDSADMARMQATLLSLRAPASQHPVR</sequence>
<dbReference type="Pfam" id="PF13874">
    <property type="entry name" value="Nup54"/>
    <property type="match status" value="1"/>
</dbReference>
<proteinExistence type="predicted"/>
<dbReference type="PANTHER" id="PTHR13000">
    <property type="entry name" value="NUCLEOPORIN P54"/>
    <property type="match status" value="1"/>
</dbReference>
<gene>
    <name evidence="6" type="ORF">CDCA_CDCA07G2128</name>
</gene>
<protein>
    <recommendedName>
        <fullName evidence="5">Nucleoporin Nup54 alpha-helical domain-containing protein</fullName>
    </recommendedName>
</protein>